<organism evidence="3 4">
    <name type="scientific">Candidatus Magnetominusculus xianensis</name>
    <dbReference type="NCBI Taxonomy" id="1748249"/>
    <lineage>
        <taxon>Bacteria</taxon>
        <taxon>Pseudomonadati</taxon>
        <taxon>Nitrospirota</taxon>
        <taxon>Nitrospiria</taxon>
        <taxon>Nitrospirales</taxon>
        <taxon>Nitrospiraceae</taxon>
        <taxon>Candidatus Magnetominusculus</taxon>
    </lineage>
</organism>
<feature type="chain" id="PRO_5047248262" evidence="1">
    <location>
        <begin position="27"/>
        <end position="432"/>
    </location>
</feature>
<evidence type="ECO:0000256" key="1">
    <source>
        <dbReference type="SAM" id="SignalP"/>
    </source>
</evidence>
<sequence length="432" mass="48400">MKNRFLRSLLCWIFILPFLVQCGGRAVEPPHAAPVIYKWVELGPNGSITARAVTKGAVCPDAVIDSKPVPMRIRVVKEKGEWEVTVCETDIPAEAKTVSIESTPLPLLKKSPSRVLIIGDTGCRISDDELQACNNSSAWVFPDIAESAARYKPDLIIHMGDYTYRDSLCPYESDGCRRSPYGDNWDTWEADLLLPAQNLLPAAPWIFLRGDRENCALNPMGWFRLLDPFPFSENCENFSEPYNVVLDTLTLSVLDSTSANDDTYSKVKSSRYASYLKTYENTDSKHRWFLTHRPIWAVTEDPNIENKTEDKLFTLNHTLQTAFRSAEWSALLSKYEMVVSGHLHVFDMFSYNEPGTPPQFVIGNSGTLLYPAISAKLQGYRVGLKTLKNVKSVSTFGFATIEPEGDSWSITLRDKNGKPITSCNVGSASCRQ</sequence>
<dbReference type="Gene3D" id="3.60.21.10">
    <property type="match status" value="1"/>
</dbReference>
<dbReference type="RefSeq" id="WP_085053604.1">
    <property type="nucleotide sequence ID" value="NZ_LNQR01000119.1"/>
</dbReference>
<reference evidence="3 4" key="1">
    <citation type="submission" date="2015-11" db="EMBL/GenBank/DDBJ databases">
        <authorList>
            <person name="Lin W."/>
        </authorList>
    </citation>
    <scope>NUCLEOTIDE SEQUENCE [LARGE SCALE GENOMIC DNA]</scope>
    <source>
        <strain evidence="3 4">HCH-1</strain>
    </source>
</reference>
<feature type="domain" description="Calcineurin-like phosphoesterase" evidence="2">
    <location>
        <begin position="114"/>
        <end position="345"/>
    </location>
</feature>
<feature type="signal peptide" evidence="1">
    <location>
        <begin position="1"/>
        <end position="26"/>
    </location>
</feature>
<accession>A0ABR5SBM2</accession>
<proteinExistence type="predicted"/>
<name>A0ABR5SBM2_9BACT</name>
<evidence type="ECO:0000313" key="4">
    <source>
        <dbReference type="Proteomes" id="UP000060487"/>
    </source>
</evidence>
<dbReference type="Pfam" id="PF00149">
    <property type="entry name" value="Metallophos"/>
    <property type="match status" value="1"/>
</dbReference>
<dbReference type="SUPFAM" id="SSF56300">
    <property type="entry name" value="Metallo-dependent phosphatases"/>
    <property type="match status" value="1"/>
</dbReference>
<evidence type="ECO:0000259" key="2">
    <source>
        <dbReference type="Pfam" id="PF00149"/>
    </source>
</evidence>
<protein>
    <submittedName>
        <fullName evidence="3">Metallophosphoesterase</fullName>
    </submittedName>
</protein>
<evidence type="ECO:0000313" key="3">
    <source>
        <dbReference type="EMBL" id="KWT78177.1"/>
    </source>
</evidence>
<dbReference type="InterPro" id="IPR004843">
    <property type="entry name" value="Calcineurin-like_PHP"/>
</dbReference>
<dbReference type="EMBL" id="LNQR01000119">
    <property type="protein sequence ID" value="KWT78177.1"/>
    <property type="molecule type" value="Genomic_DNA"/>
</dbReference>
<dbReference type="Proteomes" id="UP000060487">
    <property type="component" value="Unassembled WGS sequence"/>
</dbReference>
<keyword evidence="1" id="KW-0732">Signal</keyword>
<dbReference type="InterPro" id="IPR029052">
    <property type="entry name" value="Metallo-depent_PP-like"/>
</dbReference>
<keyword evidence="4" id="KW-1185">Reference proteome</keyword>
<gene>
    <name evidence="3" type="ORF">ASN18_2991</name>
</gene>
<comment type="caution">
    <text evidence="3">The sequence shown here is derived from an EMBL/GenBank/DDBJ whole genome shotgun (WGS) entry which is preliminary data.</text>
</comment>